<feature type="transmembrane region" description="Helical" evidence="1">
    <location>
        <begin position="247"/>
        <end position="266"/>
    </location>
</feature>
<keyword evidence="1" id="KW-0472">Membrane</keyword>
<protein>
    <recommendedName>
        <fullName evidence="4">Glycosyltransferase RgtA/B/C/D-like domain-containing protein</fullName>
    </recommendedName>
</protein>
<keyword evidence="1" id="KW-1133">Transmembrane helix</keyword>
<dbReference type="PROSITE" id="PS51257">
    <property type="entry name" value="PROKAR_LIPOPROTEIN"/>
    <property type="match status" value="1"/>
</dbReference>
<keyword evidence="3" id="KW-1185">Reference proteome</keyword>
<dbReference type="AlphaFoldDB" id="A0A4Y3M8V6"/>
<feature type="transmembrane region" description="Helical" evidence="1">
    <location>
        <begin position="286"/>
        <end position="305"/>
    </location>
</feature>
<feature type="transmembrane region" description="Helical" evidence="1">
    <location>
        <begin position="12"/>
        <end position="40"/>
    </location>
</feature>
<evidence type="ECO:0008006" key="4">
    <source>
        <dbReference type="Google" id="ProtNLM"/>
    </source>
</evidence>
<evidence type="ECO:0000256" key="1">
    <source>
        <dbReference type="SAM" id="Phobius"/>
    </source>
</evidence>
<feature type="transmembrane region" description="Helical" evidence="1">
    <location>
        <begin position="312"/>
        <end position="330"/>
    </location>
</feature>
<feature type="transmembrane region" description="Helical" evidence="1">
    <location>
        <begin position="362"/>
        <end position="380"/>
    </location>
</feature>
<feature type="transmembrane region" description="Helical" evidence="1">
    <location>
        <begin position="150"/>
        <end position="173"/>
    </location>
</feature>
<proteinExistence type="predicted"/>
<evidence type="ECO:0000313" key="2">
    <source>
        <dbReference type="EMBL" id="GEB04346.1"/>
    </source>
</evidence>
<organism evidence="2 3">
    <name type="scientific">Gluconobacter roseus NBRC 3990</name>
    <dbReference type="NCBI Taxonomy" id="1307950"/>
    <lineage>
        <taxon>Bacteria</taxon>
        <taxon>Pseudomonadati</taxon>
        <taxon>Pseudomonadota</taxon>
        <taxon>Alphaproteobacteria</taxon>
        <taxon>Acetobacterales</taxon>
        <taxon>Acetobacteraceae</taxon>
        <taxon>Gluconobacter</taxon>
    </lineage>
</organism>
<dbReference type="EMBL" id="BJLY01000003">
    <property type="protein sequence ID" value="GEB04346.1"/>
    <property type="molecule type" value="Genomic_DNA"/>
</dbReference>
<feature type="transmembrane region" description="Helical" evidence="1">
    <location>
        <begin position="128"/>
        <end position="144"/>
    </location>
</feature>
<feature type="transmembrane region" description="Helical" evidence="1">
    <location>
        <begin position="336"/>
        <end position="353"/>
    </location>
</feature>
<dbReference type="RefSeq" id="WP_141306967.1">
    <property type="nucleotide sequence ID" value="NZ_BAQZ01000047.1"/>
</dbReference>
<reference evidence="2 3" key="1">
    <citation type="submission" date="2019-06" db="EMBL/GenBank/DDBJ databases">
        <title>Whole genome shotgun sequence of Gluconobacter roseus NBRC 3990.</title>
        <authorList>
            <person name="Hosoyama A."/>
            <person name="Uohara A."/>
            <person name="Ohji S."/>
            <person name="Ichikawa N."/>
        </authorList>
    </citation>
    <scope>NUCLEOTIDE SEQUENCE [LARGE SCALE GENOMIC DNA]</scope>
    <source>
        <strain evidence="2 3">NBRC 3990</strain>
    </source>
</reference>
<name>A0A4Y3M8V6_9PROT</name>
<accession>A0A4Y3M8V6</accession>
<comment type="caution">
    <text evidence="2">The sequence shown here is derived from an EMBL/GenBank/DDBJ whole genome shotgun (WGS) entry which is preliminary data.</text>
</comment>
<keyword evidence="1" id="KW-0812">Transmembrane</keyword>
<evidence type="ECO:0000313" key="3">
    <source>
        <dbReference type="Proteomes" id="UP000320772"/>
    </source>
</evidence>
<feature type="transmembrane region" description="Helical" evidence="1">
    <location>
        <begin position="221"/>
        <end position="242"/>
    </location>
</feature>
<feature type="transmembrane region" description="Helical" evidence="1">
    <location>
        <begin position="185"/>
        <end position="215"/>
    </location>
</feature>
<sequence>MSRNGRLSLRKPSVFVSGFGFQAVVLSAFVLSCLTVFGWACWKGLWFLSFCDEGEHLLGGRMLNEGGRLYVSYVDSHGPVIFMLSQFYGALFGWHFPQGARLLLPVLALMAAACLSVTSALSDVRHRVLASTVFIGGIASYWLMDAFYMVSFYPVAGFLAVCLLALFVVPAWFGKTPSVLPSALAGICLILILGCAYAYGPGMLLIVIPALWLLARKQGDRAIRAFASGAVLAVLMLGLWFWRYSDFGSFVVFHILFNQIAYAPFIHFGPKTFLLSLVPSFRGEEFYPTLAHLILAASLPMLLYRRPGRNRVAILIGFAGILLLNARAAAGFKDGQTLIMAFALAGLALGGCLERQAGSSRILSRAALTGSIGMVLALWGSSHLATNTPFSWSYHDSTHKPPYTIYQPIDDAISLKVRSLVPPGQPILMLPYMPEFYWMADRRPPYGYYEYLPWDAVYARHPVPGYPHDLCQNLLTDPPPLIGYTPETDPTSLTVRPFFNCIKERLATLYMPVEGFPSLHVLRPRENQSRVSPP</sequence>
<feature type="transmembrane region" description="Helical" evidence="1">
    <location>
        <begin position="102"/>
        <end position="121"/>
    </location>
</feature>
<dbReference type="Proteomes" id="UP000320772">
    <property type="component" value="Unassembled WGS sequence"/>
</dbReference>
<gene>
    <name evidence="2" type="ORF">GRO01_19220</name>
</gene>